<feature type="region of interest" description="Disordered" evidence="1">
    <location>
        <begin position="538"/>
        <end position="558"/>
    </location>
</feature>
<feature type="region of interest" description="Disordered" evidence="1">
    <location>
        <begin position="1"/>
        <end position="112"/>
    </location>
</feature>
<feature type="compositionally biased region" description="Pro residues" evidence="1">
    <location>
        <begin position="38"/>
        <end position="50"/>
    </location>
</feature>
<dbReference type="EMBL" id="BTCM01000003">
    <property type="protein sequence ID" value="GMK56357.1"/>
    <property type="molecule type" value="Genomic_DNA"/>
</dbReference>
<proteinExistence type="predicted"/>
<organism evidence="2 3">
    <name type="scientific">Cutaneotrichosporon spelunceum</name>
    <dbReference type="NCBI Taxonomy" id="1672016"/>
    <lineage>
        <taxon>Eukaryota</taxon>
        <taxon>Fungi</taxon>
        <taxon>Dikarya</taxon>
        <taxon>Basidiomycota</taxon>
        <taxon>Agaricomycotina</taxon>
        <taxon>Tremellomycetes</taxon>
        <taxon>Trichosporonales</taxon>
        <taxon>Trichosporonaceae</taxon>
        <taxon>Cutaneotrichosporon</taxon>
    </lineage>
</organism>
<feature type="compositionally biased region" description="Polar residues" evidence="1">
    <location>
        <begin position="583"/>
        <end position="593"/>
    </location>
</feature>
<feature type="compositionally biased region" description="Low complexity" evidence="1">
    <location>
        <begin position="259"/>
        <end position="277"/>
    </location>
</feature>
<accession>A0AAD3TT10</accession>
<feature type="region of interest" description="Disordered" evidence="1">
    <location>
        <begin position="575"/>
        <end position="615"/>
    </location>
</feature>
<comment type="caution">
    <text evidence="2">The sequence shown here is derived from an EMBL/GenBank/DDBJ whole genome shotgun (WGS) entry which is preliminary data.</text>
</comment>
<evidence type="ECO:0000313" key="2">
    <source>
        <dbReference type="EMBL" id="GMK56357.1"/>
    </source>
</evidence>
<feature type="compositionally biased region" description="Polar residues" evidence="1">
    <location>
        <begin position="278"/>
        <end position="297"/>
    </location>
</feature>
<reference evidence="2" key="1">
    <citation type="journal article" date="2023" name="BMC Genomics">
        <title>Chromosome-level genome assemblies of Cutaneotrichosporon spp. (Trichosporonales, Basidiomycota) reveal imbalanced evolution between nucleotide sequences and chromosome synteny.</title>
        <authorList>
            <person name="Kobayashi Y."/>
            <person name="Kayamori A."/>
            <person name="Aoki K."/>
            <person name="Shiwa Y."/>
            <person name="Matsutani M."/>
            <person name="Fujita N."/>
            <person name="Sugita T."/>
            <person name="Iwasaki W."/>
            <person name="Tanaka N."/>
            <person name="Takashima M."/>
        </authorList>
    </citation>
    <scope>NUCLEOTIDE SEQUENCE</scope>
    <source>
        <strain evidence="2">HIS016</strain>
    </source>
</reference>
<evidence type="ECO:0000313" key="3">
    <source>
        <dbReference type="Proteomes" id="UP001222932"/>
    </source>
</evidence>
<feature type="compositionally biased region" description="Pro residues" evidence="1">
    <location>
        <begin position="371"/>
        <end position="381"/>
    </location>
</feature>
<feature type="compositionally biased region" description="Low complexity" evidence="1">
    <location>
        <begin position="60"/>
        <end position="77"/>
    </location>
</feature>
<feature type="compositionally biased region" description="Polar residues" evidence="1">
    <location>
        <begin position="89"/>
        <end position="112"/>
    </location>
</feature>
<reference evidence="2" key="2">
    <citation type="submission" date="2023-06" db="EMBL/GenBank/DDBJ databases">
        <authorList>
            <person name="Kobayashi Y."/>
            <person name="Kayamori A."/>
            <person name="Aoki K."/>
            <person name="Shiwa Y."/>
            <person name="Fujita N."/>
            <person name="Sugita T."/>
            <person name="Iwasaki W."/>
            <person name="Tanaka N."/>
            <person name="Takashima M."/>
        </authorList>
    </citation>
    <scope>NUCLEOTIDE SEQUENCE</scope>
    <source>
        <strain evidence="2">HIS016</strain>
    </source>
</reference>
<sequence length="615" mass="65235">MTTPKSSPTLKVTPGAGMTDQRRVVSDSNALHPLSPSLHPPSSPDLPPIPDTSDDLSIESRLPLLSPSVTSSTPYSVKYIRPPHGSLFETPTNTESSGDRTFSTPSANNSGSSVSMDIFLGPQPMSYVHHRQRLLDEDFDRSPSRPSPAMLAAKASYAISVMDDANDGLKSEQSGTGEVLQLSSWRQKQLKKFKHGRPVAGARERPIPTLHGPLSLPYARNPRYARVRSTANMHSGVDATVADQSSYLTYVFGLRVASSSEPKTTTSKAASTSRTSRLPSDSTNRTASGSSYLSTEGLSDYPASSSSSLSSMRRPVMVRDPTQVTGLKKDSSMDSSKVNLSPELLLPPTNSSQHRSQADIRSQLGIGKPLSPIPGSPPPAPSFGIDSAIQSASIPTWQGSADQSHTHSDFVSLALVDPVTNSVFNVRVPNSPSATALGSIPCEIVPRGSKFNVLHQSASSKADASANWRNRTSSVPMVHVSGSPGPGNLPIFPSSVPSPTKSPVEVLTVDQLSQKFGHMRVDSNGKADKTSIAVTAHKKPDKPVSKMDPPAKTLGDSMGRQVNVDPVAVKVSSKKKIRIAANKKSSSPTTSRLKGTPNAGKHLKPPVTDTTVSAK</sequence>
<protein>
    <submittedName>
        <fullName evidence="2">Uncharacterized protein</fullName>
    </submittedName>
</protein>
<feature type="compositionally biased region" description="Polar residues" evidence="1">
    <location>
        <begin position="1"/>
        <end position="10"/>
    </location>
</feature>
<dbReference type="AlphaFoldDB" id="A0AAD3TT10"/>
<feature type="region of interest" description="Disordered" evidence="1">
    <location>
        <begin position="194"/>
        <end position="214"/>
    </location>
</feature>
<evidence type="ECO:0000256" key="1">
    <source>
        <dbReference type="SAM" id="MobiDB-lite"/>
    </source>
</evidence>
<feature type="region of interest" description="Disordered" evidence="1">
    <location>
        <begin position="259"/>
        <end position="386"/>
    </location>
</feature>
<keyword evidence="3" id="KW-1185">Reference proteome</keyword>
<dbReference type="Proteomes" id="UP001222932">
    <property type="component" value="Unassembled WGS sequence"/>
</dbReference>
<gene>
    <name evidence="2" type="ORF">CspeluHIS016_0301970</name>
</gene>
<name>A0AAD3TT10_9TREE</name>